<evidence type="ECO:0000313" key="3">
    <source>
        <dbReference type="Proteomes" id="UP000618445"/>
    </source>
</evidence>
<dbReference type="PANTHER" id="PTHR47129">
    <property type="entry name" value="QUINONE OXIDOREDUCTASE 2"/>
    <property type="match status" value="1"/>
</dbReference>
<dbReference type="Pfam" id="PF13460">
    <property type="entry name" value="NAD_binding_10"/>
    <property type="match status" value="1"/>
</dbReference>
<dbReference type="PANTHER" id="PTHR47129:SF1">
    <property type="entry name" value="NMRA-LIKE DOMAIN-CONTAINING PROTEIN"/>
    <property type="match status" value="1"/>
</dbReference>
<keyword evidence="3" id="KW-1185">Reference proteome</keyword>
<feature type="domain" description="NAD(P)-binding" evidence="1">
    <location>
        <begin position="6"/>
        <end position="183"/>
    </location>
</feature>
<dbReference type="InterPro" id="IPR052718">
    <property type="entry name" value="NmrA-type_oxidoreductase"/>
</dbReference>
<dbReference type="InterPro" id="IPR016040">
    <property type="entry name" value="NAD(P)-bd_dom"/>
</dbReference>
<dbReference type="SUPFAM" id="SSF51735">
    <property type="entry name" value="NAD(P)-binding Rossmann-fold domains"/>
    <property type="match status" value="1"/>
</dbReference>
<gene>
    <name evidence="2" type="ORF">H6G05_00995</name>
</gene>
<proteinExistence type="predicted"/>
<dbReference type="Gene3D" id="3.90.25.10">
    <property type="entry name" value="UDP-galactose 4-epimerase, domain 1"/>
    <property type="match status" value="1"/>
</dbReference>
<reference evidence="2 3" key="1">
    <citation type="journal article" date="2020" name="ISME J.">
        <title>Comparative genomics reveals insights into cyanobacterial evolution and habitat adaptation.</title>
        <authorList>
            <person name="Chen M.Y."/>
            <person name="Teng W.K."/>
            <person name="Zhao L."/>
            <person name="Hu C.X."/>
            <person name="Zhou Y.K."/>
            <person name="Han B.P."/>
            <person name="Song L.R."/>
            <person name="Shu W.S."/>
        </authorList>
    </citation>
    <scope>NUCLEOTIDE SEQUENCE [LARGE SCALE GENOMIC DNA]</scope>
    <source>
        <strain evidence="2 3">FACHB-1050</strain>
    </source>
</reference>
<dbReference type="InterPro" id="IPR036291">
    <property type="entry name" value="NAD(P)-bd_dom_sf"/>
</dbReference>
<evidence type="ECO:0000259" key="1">
    <source>
        <dbReference type="Pfam" id="PF13460"/>
    </source>
</evidence>
<dbReference type="RefSeq" id="WP_190575486.1">
    <property type="nucleotide sequence ID" value="NZ_CAWPQU010000001.1"/>
</dbReference>
<comment type="caution">
    <text evidence="2">The sequence shown here is derived from an EMBL/GenBank/DDBJ whole genome shotgun (WGS) entry which is preliminary data.</text>
</comment>
<protein>
    <submittedName>
        <fullName evidence="2">SDR family oxidoreductase</fullName>
    </submittedName>
</protein>
<dbReference type="Gene3D" id="3.40.50.720">
    <property type="entry name" value="NAD(P)-binding Rossmann-like Domain"/>
    <property type="match status" value="1"/>
</dbReference>
<dbReference type="Proteomes" id="UP000618445">
    <property type="component" value="Unassembled WGS sequence"/>
</dbReference>
<evidence type="ECO:0000313" key="2">
    <source>
        <dbReference type="EMBL" id="MBD2315424.1"/>
    </source>
</evidence>
<organism evidence="2 3">
    <name type="scientific">Phormidium tenue FACHB-1050</name>
    <dbReference type="NCBI Taxonomy" id="2692857"/>
    <lineage>
        <taxon>Bacteria</taxon>
        <taxon>Bacillati</taxon>
        <taxon>Cyanobacteriota</taxon>
        <taxon>Cyanophyceae</taxon>
        <taxon>Oscillatoriophycideae</taxon>
        <taxon>Oscillatoriales</taxon>
        <taxon>Oscillatoriaceae</taxon>
        <taxon>Phormidium</taxon>
    </lineage>
</organism>
<dbReference type="CDD" id="cd05269">
    <property type="entry name" value="TMR_SDR_a"/>
    <property type="match status" value="1"/>
</dbReference>
<name>A0ABR8C3V6_9CYAN</name>
<accession>A0ABR8C3V6</accession>
<sequence length="284" mass="30147">MIVITGASGMLGQLILKELLKSVPANELVAAVRSPQKVADFASLGVQVRQIDYDRPDTLEAAFTDAEKVLLISGSEVGSRVPQHANVINACKKNADVKLLAYTSLLHADSSPLPLAAEHQQTEILLQESGLPHVILRHGWYTENYTAAIAAALEYGVLMGCAGEGKIASATRADYAAAAAVLLTSDRTDKVYELAGDEAYTLSEFAAELSRQSGKTVQYQNLSQDDYSRALQNAGLPQPIALMLAESDTGASKGGLFDNSKTLSQLIGRPSTPLSESIKASLTT</sequence>
<dbReference type="EMBL" id="JACJQY010000001">
    <property type="protein sequence ID" value="MBD2315424.1"/>
    <property type="molecule type" value="Genomic_DNA"/>
</dbReference>